<dbReference type="GO" id="GO:0016787">
    <property type="term" value="F:hydrolase activity"/>
    <property type="evidence" value="ECO:0007669"/>
    <property type="project" value="UniProtKB-KW"/>
</dbReference>
<dbReference type="PANTHER" id="PTHR37807">
    <property type="entry name" value="OS07G0160300 PROTEIN"/>
    <property type="match status" value="1"/>
</dbReference>
<dbReference type="AlphaFoldDB" id="A0AAN7A2Z2"/>
<reference evidence="2" key="2">
    <citation type="submission" date="2023-05" db="EMBL/GenBank/DDBJ databases">
        <authorList>
            <consortium name="Lawrence Berkeley National Laboratory"/>
            <person name="Steindorff A."/>
            <person name="Hensen N."/>
            <person name="Bonometti L."/>
            <person name="Westerberg I."/>
            <person name="Brannstrom I.O."/>
            <person name="Guillou S."/>
            <person name="Cros-Aarteil S."/>
            <person name="Calhoun S."/>
            <person name="Haridas S."/>
            <person name="Kuo A."/>
            <person name="Mondo S."/>
            <person name="Pangilinan J."/>
            <person name="Riley R."/>
            <person name="Labutti K."/>
            <person name="Andreopoulos B."/>
            <person name="Lipzen A."/>
            <person name="Chen C."/>
            <person name="Yanf M."/>
            <person name="Daum C."/>
            <person name="Ng V."/>
            <person name="Clum A."/>
            <person name="Ohm R."/>
            <person name="Martin F."/>
            <person name="Silar P."/>
            <person name="Natvig D."/>
            <person name="Lalanne C."/>
            <person name="Gautier V."/>
            <person name="Ament-Velasquez S.L."/>
            <person name="Kruys A."/>
            <person name="Hutchinson M.I."/>
            <person name="Powell A.J."/>
            <person name="Barry K."/>
            <person name="Miller A.N."/>
            <person name="Grigoriev I.V."/>
            <person name="Debuchy R."/>
            <person name="Gladieux P."/>
            <person name="Thoren M.H."/>
            <person name="Johannesson H."/>
        </authorList>
    </citation>
    <scope>NUCLEOTIDE SEQUENCE</scope>
    <source>
        <strain evidence="2">CBS 892.96</strain>
    </source>
</reference>
<name>A0AAN7A2Z2_9PEZI</name>
<keyword evidence="3" id="KW-1185">Reference proteome</keyword>
<protein>
    <submittedName>
        <fullName evidence="2">P-loop containing nucleoside triphosphate hydrolase protein</fullName>
    </submittedName>
</protein>
<dbReference type="SUPFAM" id="SSF52540">
    <property type="entry name" value="P-loop containing nucleoside triphosphate hydrolases"/>
    <property type="match status" value="1"/>
</dbReference>
<evidence type="ECO:0000313" key="2">
    <source>
        <dbReference type="EMBL" id="KAK4171460.1"/>
    </source>
</evidence>
<evidence type="ECO:0000313" key="3">
    <source>
        <dbReference type="Proteomes" id="UP001302321"/>
    </source>
</evidence>
<gene>
    <name evidence="2" type="ORF">QBC36DRAFT_94097</name>
</gene>
<dbReference type="Pfam" id="PF13671">
    <property type="entry name" value="AAA_33"/>
    <property type="match status" value="1"/>
</dbReference>
<feature type="region of interest" description="Disordered" evidence="1">
    <location>
        <begin position="126"/>
        <end position="145"/>
    </location>
</feature>
<accession>A0AAN7A2Z2</accession>
<sequence length="192" mass="21682">MATSQRKMLIQMSGAPGAGKSTMAKLLQRSIGGLVIDHDVIRSAILENNVPFELAAKQAYNLQWVFTREVVRQGLSVIIDSPCNFREAIDQGQKIAADHDLVYWYVECKVDDIDLLDRRLRTRPPMKSQRTAVDQPPEAARMMTPTTEEQKAQFIRWMKTPCRPQQNVIIVDTSGDLENTKNDILAQILSAE</sequence>
<evidence type="ECO:0000256" key="1">
    <source>
        <dbReference type="SAM" id="MobiDB-lite"/>
    </source>
</evidence>
<organism evidence="2 3">
    <name type="scientific">Triangularia setosa</name>
    <dbReference type="NCBI Taxonomy" id="2587417"/>
    <lineage>
        <taxon>Eukaryota</taxon>
        <taxon>Fungi</taxon>
        <taxon>Dikarya</taxon>
        <taxon>Ascomycota</taxon>
        <taxon>Pezizomycotina</taxon>
        <taxon>Sordariomycetes</taxon>
        <taxon>Sordariomycetidae</taxon>
        <taxon>Sordariales</taxon>
        <taxon>Podosporaceae</taxon>
        <taxon>Triangularia</taxon>
    </lineage>
</organism>
<dbReference type="EMBL" id="MU866561">
    <property type="protein sequence ID" value="KAK4171460.1"/>
    <property type="molecule type" value="Genomic_DNA"/>
</dbReference>
<proteinExistence type="predicted"/>
<dbReference type="Gene3D" id="3.40.50.300">
    <property type="entry name" value="P-loop containing nucleotide triphosphate hydrolases"/>
    <property type="match status" value="1"/>
</dbReference>
<dbReference type="Proteomes" id="UP001302321">
    <property type="component" value="Unassembled WGS sequence"/>
</dbReference>
<keyword evidence="2" id="KW-0378">Hydrolase</keyword>
<dbReference type="PANTHER" id="PTHR37807:SF3">
    <property type="entry name" value="OS07G0160300 PROTEIN"/>
    <property type="match status" value="1"/>
</dbReference>
<dbReference type="InterPro" id="IPR027417">
    <property type="entry name" value="P-loop_NTPase"/>
</dbReference>
<comment type="caution">
    <text evidence="2">The sequence shown here is derived from an EMBL/GenBank/DDBJ whole genome shotgun (WGS) entry which is preliminary data.</text>
</comment>
<reference evidence="2" key="1">
    <citation type="journal article" date="2023" name="Mol. Phylogenet. Evol.">
        <title>Genome-scale phylogeny and comparative genomics of the fungal order Sordariales.</title>
        <authorList>
            <person name="Hensen N."/>
            <person name="Bonometti L."/>
            <person name="Westerberg I."/>
            <person name="Brannstrom I.O."/>
            <person name="Guillou S."/>
            <person name="Cros-Aarteil S."/>
            <person name="Calhoun S."/>
            <person name="Haridas S."/>
            <person name="Kuo A."/>
            <person name="Mondo S."/>
            <person name="Pangilinan J."/>
            <person name="Riley R."/>
            <person name="LaButti K."/>
            <person name="Andreopoulos B."/>
            <person name="Lipzen A."/>
            <person name="Chen C."/>
            <person name="Yan M."/>
            <person name="Daum C."/>
            <person name="Ng V."/>
            <person name="Clum A."/>
            <person name="Steindorff A."/>
            <person name="Ohm R.A."/>
            <person name="Martin F."/>
            <person name="Silar P."/>
            <person name="Natvig D.O."/>
            <person name="Lalanne C."/>
            <person name="Gautier V."/>
            <person name="Ament-Velasquez S.L."/>
            <person name="Kruys A."/>
            <person name="Hutchinson M.I."/>
            <person name="Powell A.J."/>
            <person name="Barry K."/>
            <person name="Miller A.N."/>
            <person name="Grigoriev I.V."/>
            <person name="Debuchy R."/>
            <person name="Gladieux P."/>
            <person name="Hiltunen Thoren M."/>
            <person name="Johannesson H."/>
        </authorList>
    </citation>
    <scope>NUCLEOTIDE SEQUENCE</scope>
    <source>
        <strain evidence="2">CBS 892.96</strain>
    </source>
</reference>